<dbReference type="SUPFAM" id="SSF48452">
    <property type="entry name" value="TPR-like"/>
    <property type="match status" value="1"/>
</dbReference>
<keyword evidence="3" id="KW-0732">Signal</keyword>
<protein>
    <submittedName>
        <fullName evidence="8">Carbohydrate-binding protein SusD</fullName>
    </submittedName>
</protein>
<dbReference type="AlphaFoldDB" id="A0A179DGW6"/>
<dbReference type="GO" id="GO:0009279">
    <property type="term" value="C:cell outer membrane"/>
    <property type="evidence" value="ECO:0007669"/>
    <property type="project" value="UniProtKB-SubCell"/>
</dbReference>
<dbReference type="PROSITE" id="PS51257">
    <property type="entry name" value="PROKAR_LIPOPROTEIN"/>
    <property type="match status" value="1"/>
</dbReference>
<evidence type="ECO:0000256" key="5">
    <source>
        <dbReference type="ARBA" id="ARBA00023237"/>
    </source>
</evidence>
<evidence type="ECO:0000256" key="1">
    <source>
        <dbReference type="ARBA" id="ARBA00004442"/>
    </source>
</evidence>
<evidence type="ECO:0000259" key="7">
    <source>
        <dbReference type="Pfam" id="PF14322"/>
    </source>
</evidence>
<dbReference type="RefSeq" id="WP_068821555.1">
    <property type="nucleotide sequence ID" value="NZ_LWHJ01000022.1"/>
</dbReference>
<dbReference type="Pfam" id="PF14322">
    <property type="entry name" value="SusD-like_3"/>
    <property type="match status" value="1"/>
</dbReference>
<dbReference type="STRING" id="1826909.A5893_05025"/>
<dbReference type="EMBL" id="LWHJ01000022">
    <property type="protein sequence ID" value="OAQ40317.1"/>
    <property type="molecule type" value="Genomic_DNA"/>
</dbReference>
<dbReference type="Proteomes" id="UP000078459">
    <property type="component" value="Unassembled WGS sequence"/>
</dbReference>
<dbReference type="Gene3D" id="1.25.40.390">
    <property type="match status" value="1"/>
</dbReference>
<keyword evidence="4" id="KW-0472">Membrane</keyword>
<accession>A0A179DGW6</accession>
<organism evidence="8 9">
    <name type="scientific">Pedobacter psychrophilus</name>
    <dbReference type="NCBI Taxonomy" id="1826909"/>
    <lineage>
        <taxon>Bacteria</taxon>
        <taxon>Pseudomonadati</taxon>
        <taxon>Bacteroidota</taxon>
        <taxon>Sphingobacteriia</taxon>
        <taxon>Sphingobacteriales</taxon>
        <taxon>Sphingobacteriaceae</taxon>
        <taxon>Pedobacter</taxon>
    </lineage>
</organism>
<feature type="domain" description="SusD-like N-terminal" evidence="7">
    <location>
        <begin position="21"/>
        <end position="218"/>
    </location>
</feature>
<dbReference type="OrthoDB" id="5694214at2"/>
<evidence type="ECO:0000313" key="9">
    <source>
        <dbReference type="Proteomes" id="UP000078459"/>
    </source>
</evidence>
<proteinExistence type="inferred from homology"/>
<evidence type="ECO:0000259" key="6">
    <source>
        <dbReference type="Pfam" id="PF07980"/>
    </source>
</evidence>
<evidence type="ECO:0000256" key="2">
    <source>
        <dbReference type="ARBA" id="ARBA00006275"/>
    </source>
</evidence>
<reference evidence="8 9" key="1">
    <citation type="submission" date="2016-04" db="EMBL/GenBank/DDBJ databases">
        <authorList>
            <person name="Evans L.H."/>
            <person name="Alamgir A."/>
            <person name="Owens N."/>
            <person name="Weber N.D."/>
            <person name="Virtaneva K."/>
            <person name="Barbian K."/>
            <person name="Babar A."/>
            <person name="Rosenke K."/>
        </authorList>
    </citation>
    <scope>NUCLEOTIDE SEQUENCE [LARGE SCALE GENOMIC DNA]</scope>
    <source>
        <strain evidence="8 9">CCM 8644</strain>
    </source>
</reference>
<dbReference type="Pfam" id="PF07980">
    <property type="entry name" value="SusD_RagB"/>
    <property type="match status" value="1"/>
</dbReference>
<name>A0A179DGW6_9SPHI</name>
<comment type="similarity">
    <text evidence="2">Belongs to the SusD family.</text>
</comment>
<comment type="caution">
    <text evidence="8">The sequence shown here is derived from an EMBL/GenBank/DDBJ whole genome shotgun (WGS) entry which is preliminary data.</text>
</comment>
<keyword evidence="9" id="KW-1185">Reference proteome</keyword>
<gene>
    <name evidence="8" type="ORF">A5893_05025</name>
</gene>
<sequence length="583" mass="65868">MKKIFIIALAVTIVTGCKKDLLDTSPYDSLASGNMWSSENLTDLGVTGVYATLNDTKLTVAGKELYVMDQYSFSSQHRNAQNFLTGTITPSDGLFSNNWQGLYEGIQRANDAILNIPKSPTPDVKKARYLAECKFLRAYFYSRLAQLWKSVPIYLEPFSDTEAIKGRSSEAEVWAQIIKDLTECINEPNLPQKYAKGDANFGHVTKGAAYALRGKAYLYTSQNSLAVADFNKVKDAGYSLFNNYLNLFKQVNEQCDEMIFSVQNLNITGYGSESQLRLGTRSSFGSGFNTYLISPNLVELYENVDGSPFNWDAILPGYSTMSLAKREVFFLRNNLTTAEINAARNRGAEMTLYLPTGNEQRVIRAYTNRDPRLAANVITPYSTYNGVFGAVNVTLTSRFPYRSDNVPSQDIRTNNPPTFYYLHRKFVYEGNSEIVDRSASPTDMPVIRYADVLLMWAEAINEQGFTQEAVSLVNQVRSRAGVAILQSVNPSLPTYVNNQTVMKEKIRDERRREFPTEGISFFDEMRWKSLKEKVFYPGNGAKDIWGVNQWSYTYLGDQLYTWPIPQVEIERNPKLGPNPGWSN</sequence>
<evidence type="ECO:0000256" key="3">
    <source>
        <dbReference type="ARBA" id="ARBA00022729"/>
    </source>
</evidence>
<dbReference type="InterPro" id="IPR011990">
    <property type="entry name" value="TPR-like_helical_dom_sf"/>
</dbReference>
<evidence type="ECO:0000313" key="8">
    <source>
        <dbReference type="EMBL" id="OAQ40317.1"/>
    </source>
</evidence>
<dbReference type="InterPro" id="IPR012944">
    <property type="entry name" value="SusD_RagB_dom"/>
</dbReference>
<evidence type="ECO:0000256" key="4">
    <source>
        <dbReference type="ARBA" id="ARBA00023136"/>
    </source>
</evidence>
<feature type="domain" description="RagB/SusD" evidence="6">
    <location>
        <begin position="257"/>
        <end position="581"/>
    </location>
</feature>
<keyword evidence="5" id="KW-0998">Cell outer membrane</keyword>
<comment type="subcellular location">
    <subcellularLocation>
        <location evidence="1">Cell outer membrane</location>
    </subcellularLocation>
</comment>
<reference evidence="8 9" key="2">
    <citation type="submission" date="2016-06" db="EMBL/GenBank/DDBJ databases">
        <title>Pedobacter psychrophilus sp. nov., isolated from Antarctic fragmentary rock.</title>
        <authorList>
            <person name="Svec P."/>
        </authorList>
    </citation>
    <scope>NUCLEOTIDE SEQUENCE [LARGE SCALE GENOMIC DNA]</scope>
    <source>
        <strain evidence="8 9">CCM 8644</strain>
    </source>
</reference>
<dbReference type="InterPro" id="IPR033985">
    <property type="entry name" value="SusD-like_N"/>
</dbReference>